<feature type="transmembrane region" description="Helical" evidence="1">
    <location>
        <begin position="71"/>
        <end position="91"/>
    </location>
</feature>
<dbReference type="AlphaFoldDB" id="A0A2C6BUU4"/>
<gene>
    <name evidence="2" type="ORF">CBG52_09365</name>
</gene>
<name>A0A2C6BUU4_FUSNP</name>
<comment type="caution">
    <text evidence="2">The sequence shown here is derived from an EMBL/GenBank/DDBJ whole genome shotgun (WGS) entry which is preliminary data.</text>
</comment>
<sequence>MKLFNNKLSMLSFIFIKRKVEYNELIKINKLLTESLIQDKLLILSEHYVEDFPLSYHRFYKLSNKGMIKLAFYYACAISLFFLTYFIYPLISQLFNDYALEKIFS</sequence>
<evidence type="ECO:0000313" key="2">
    <source>
        <dbReference type="EMBL" id="PHI08367.1"/>
    </source>
</evidence>
<keyword evidence="1" id="KW-0472">Membrane</keyword>
<dbReference type="Proteomes" id="UP000221504">
    <property type="component" value="Unassembled WGS sequence"/>
</dbReference>
<dbReference type="RefSeq" id="WP_222702980.1">
    <property type="nucleotide sequence ID" value="NZ_CP077154.1"/>
</dbReference>
<proteinExistence type="predicted"/>
<keyword evidence="1" id="KW-1133">Transmembrane helix</keyword>
<reference evidence="2 3" key="1">
    <citation type="submission" date="2017-06" db="EMBL/GenBank/DDBJ databases">
        <title>Draft genome sequence of Fusobacterium nucleatum subsp. polymorphum KCOM 1267 (=ChDC F290).</title>
        <authorList>
            <person name="Kook J.-K."/>
            <person name="Park S.-N."/>
            <person name="Lim Y.K."/>
            <person name="Roh H."/>
        </authorList>
    </citation>
    <scope>NUCLEOTIDE SEQUENCE [LARGE SCALE GENOMIC DNA]</scope>
    <source>
        <strain evidence="3">KCOM 1267(ChDC F290)</strain>
    </source>
</reference>
<keyword evidence="1" id="KW-0812">Transmembrane</keyword>
<accession>A0A2C6BUU4</accession>
<dbReference type="EMBL" id="NIRM01000002">
    <property type="protein sequence ID" value="PHI08367.1"/>
    <property type="molecule type" value="Genomic_DNA"/>
</dbReference>
<organism evidence="2 3">
    <name type="scientific">Fusobacterium nucleatum subsp. polymorphum</name>
    <name type="common">Fusobacterium polymorphum</name>
    <dbReference type="NCBI Taxonomy" id="76857"/>
    <lineage>
        <taxon>Bacteria</taxon>
        <taxon>Fusobacteriati</taxon>
        <taxon>Fusobacteriota</taxon>
        <taxon>Fusobacteriia</taxon>
        <taxon>Fusobacteriales</taxon>
        <taxon>Fusobacteriaceae</taxon>
        <taxon>Fusobacterium</taxon>
    </lineage>
</organism>
<evidence type="ECO:0000313" key="3">
    <source>
        <dbReference type="Proteomes" id="UP000221504"/>
    </source>
</evidence>
<evidence type="ECO:0000256" key="1">
    <source>
        <dbReference type="SAM" id="Phobius"/>
    </source>
</evidence>
<protein>
    <submittedName>
        <fullName evidence="2">Uncharacterized protein</fullName>
    </submittedName>
</protein>